<keyword evidence="3" id="KW-1185">Reference proteome</keyword>
<gene>
    <name evidence="2" type="ORF">VTL71DRAFT_15282</name>
</gene>
<proteinExistence type="predicted"/>
<evidence type="ECO:0000313" key="2">
    <source>
        <dbReference type="EMBL" id="KAL2068944.1"/>
    </source>
</evidence>
<name>A0ABR4CIF4_9HELO</name>
<sequence>MWLHAYDDLGRDETARPTAQHHTTVQLQYLPFQLPTSCRLSPFLPCNHFEIQFIPPFLTFAKAISSPDQKPNQEPLPASNLERKHARDGIYLI</sequence>
<dbReference type="EMBL" id="JAZHXI010000008">
    <property type="protein sequence ID" value="KAL2068944.1"/>
    <property type="molecule type" value="Genomic_DNA"/>
</dbReference>
<organism evidence="2 3">
    <name type="scientific">Oculimacula yallundae</name>
    <dbReference type="NCBI Taxonomy" id="86028"/>
    <lineage>
        <taxon>Eukaryota</taxon>
        <taxon>Fungi</taxon>
        <taxon>Dikarya</taxon>
        <taxon>Ascomycota</taxon>
        <taxon>Pezizomycotina</taxon>
        <taxon>Leotiomycetes</taxon>
        <taxon>Helotiales</taxon>
        <taxon>Ploettnerulaceae</taxon>
        <taxon>Oculimacula</taxon>
    </lineage>
</organism>
<evidence type="ECO:0000256" key="1">
    <source>
        <dbReference type="SAM" id="MobiDB-lite"/>
    </source>
</evidence>
<accession>A0ABR4CIF4</accession>
<feature type="compositionally biased region" description="Basic and acidic residues" evidence="1">
    <location>
        <begin position="1"/>
        <end position="15"/>
    </location>
</feature>
<evidence type="ECO:0000313" key="3">
    <source>
        <dbReference type="Proteomes" id="UP001595075"/>
    </source>
</evidence>
<protein>
    <submittedName>
        <fullName evidence="2">Uncharacterized protein</fullName>
    </submittedName>
</protein>
<dbReference type="Proteomes" id="UP001595075">
    <property type="component" value="Unassembled WGS sequence"/>
</dbReference>
<reference evidence="2 3" key="1">
    <citation type="journal article" date="2024" name="Commun. Biol.">
        <title>Comparative genomic analysis of thermophilic fungi reveals convergent evolutionary adaptations and gene losses.</title>
        <authorList>
            <person name="Steindorff A.S."/>
            <person name="Aguilar-Pontes M.V."/>
            <person name="Robinson A.J."/>
            <person name="Andreopoulos B."/>
            <person name="LaButti K."/>
            <person name="Kuo A."/>
            <person name="Mondo S."/>
            <person name="Riley R."/>
            <person name="Otillar R."/>
            <person name="Haridas S."/>
            <person name="Lipzen A."/>
            <person name="Grimwood J."/>
            <person name="Schmutz J."/>
            <person name="Clum A."/>
            <person name="Reid I.D."/>
            <person name="Moisan M.C."/>
            <person name="Butler G."/>
            <person name="Nguyen T.T.M."/>
            <person name="Dewar K."/>
            <person name="Conant G."/>
            <person name="Drula E."/>
            <person name="Henrissat B."/>
            <person name="Hansel C."/>
            <person name="Singer S."/>
            <person name="Hutchinson M.I."/>
            <person name="de Vries R.P."/>
            <person name="Natvig D.O."/>
            <person name="Powell A.J."/>
            <person name="Tsang A."/>
            <person name="Grigoriev I.V."/>
        </authorList>
    </citation>
    <scope>NUCLEOTIDE SEQUENCE [LARGE SCALE GENOMIC DNA]</scope>
    <source>
        <strain evidence="2 3">CBS 494.80</strain>
    </source>
</reference>
<feature type="region of interest" description="Disordered" evidence="1">
    <location>
        <begin position="1"/>
        <end position="20"/>
    </location>
</feature>
<comment type="caution">
    <text evidence="2">The sequence shown here is derived from an EMBL/GenBank/DDBJ whole genome shotgun (WGS) entry which is preliminary data.</text>
</comment>